<reference evidence="3" key="3">
    <citation type="submission" date="2025-08" db="UniProtKB">
        <authorList>
            <consortium name="RefSeq"/>
        </authorList>
    </citation>
    <scope>IDENTIFICATION</scope>
    <source>
        <strain evidence="3">CBS 342.82</strain>
    </source>
</reference>
<evidence type="ECO:0000256" key="1">
    <source>
        <dbReference type="SAM" id="MobiDB-lite"/>
    </source>
</evidence>
<dbReference type="Proteomes" id="UP000504637">
    <property type="component" value="Unplaced"/>
</dbReference>
<feature type="compositionally biased region" description="Basic and acidic residues" evidence="1">
    <location>
        <begin position="222"/>
        <end position="233"/>
    </location>
</feature>
<name>A0A6J3MA28_9PEZI</name>
<keyword evidence="2" id="KW-1185">Reference proteome</keyword>
<reference evidence="3" key="1">
    <citation type="submission" date="2020-01" db="EMBL/GenBank/DDBJ databases">
        <authorList>
            <consortium name="DOE Joint Genome Institute"/>
            <person name="Haridas S."/>
            <person name="Albert R."/>
            <person name="Binder M."/>
            <person name="Bloem J."/>
            <person name="Labutti K."/>
            <person name="Salamov A."/>
            <person name="Andreopoulos B."/>
            <person name="Baker S.E."/>
            <person name="Barry K."/>
            <person name="Bills G."/>
            <person name="Bluhm B.H."/>
            <person name="Cannon C."/>
            <person name="Castanera R."/>
            <person name="Culley D.E."/>
            <person name="Daum C."/>
            <person name="Ezra D."/>
            <person name="Gonzalez J.B."/>
            <person name="Henrissat B."/>
            <person name="Kuo A."/>
            <person name="Liang C."/>
            <person name="Lipzen A."/>
            <person name="Lutzoni F."/>
            <person name="Magnuson J."/>
            <person name="Mondo S."/>
            <person name="Nolan M."/>
            <person name="Ohm R."/>
            <person name="Pangilinan J."/>
            <person name="Park H.-J."/>
            <person name="Ramirez L."/>
            <person name="Alfaro M."/>
            <person name="Sun H."/>
            <person name="Tritt A."/>
            <person name="Yoshinaga Y."/>
            <person name="Zwiers L.-H."/>
            <person name="Turgeon B.G."/>
            <person name="Goodwin S.B."/>
            <person name="Spatafora J.W."/>
            <person name="Crous P.W."/>
            <person name="Grigoriev I.V."/>
        </authorList>
    </citation>
    <scope>NUCLEOTIDE SEQUENCE</scope>
    <source>
        <strain evidence="3">CBS 342.82</strain>
    </source>
</reference>
<gene>
    <name evidence="3" type="ORF">K489DRAFT_369550</name>
</gene>
<dbReference type="AlphaFoldDB" id="A0A6J3MA28"/>
<dbReference type="GeneID" id="54360845"/>
<proteinExistence type="predicted"/>
<accession>A0A6J3MA28</accession>
<organism evidence="3">
    <name type="scientific">Dissoconium aciculare CBS 342.82</name>
    <dbReference type="NCBI Taxonomy" id="1314786"/>
    <lineage>
        <taxon>Eukaryota</taxon>
        <taxon>Fungi</taxon>
        <taxon>Dikarya</taxon>
        <taxon>Ascomycota</taxon>
        <taxon>Pezizomycotina</taxon>
        <taxon>Dothideomycetes</taxon>
        <taxon>Dothideomycetidae</taxon>
        <taxon>Mycosphaerellales</taxon>
        <taxon>Dissoconiaceae</taxon>
        <taxon>Dissoconium</taxon>
    </lineage>
</organism>
<dbReference type="RefSeq" id="XP_033461739.1">
    <property type="nucleotide sequence ID" value="XM_033603045.1"/>
</dbReference>
<sequence length="314" mass="35375">MYEVRFVGIRQYLDRLPPPENRDYKSLKLALTMDYIGANLQLVRENKKRDDYFAPETVLRMRNLMHIKDSSASQYPSKESLALIYDMLKPDHITPPPKKPDQQLPPVEAVPISTVMLGKRKRAGSDADYTPEDKRARTITSLTEPRVLDKVISSLCSQDDVTSTVNISRLPGQMASQVPRPATDLGAALRRIWQDRPIVPLAPLDIPNYVLSTILPEESVDEDVKPPRGSHEDAELDDEGSSEQELTISEEYWLSPEEDVKVPPSSPSAISDDADNCLSYPEMESRAAAEVEVHFIAYPDDAEVWFTPEMCFDS</sequence>
<protein>
    <submittedName>
        <fullName evidence="3">Uncharacterized protein</fullName>
    </submittedName>
</protein>
<reference evidence="3" key="2">
    <citation type="submission" date="2020-04" db="EMBL/GenBank/DDBJ databases">
        <authorList>
            <consortium name="NCBI Genome Project"/>
        </authorList>
    </citation>
    <scope>NUCLEOTIDE SEQUENCE</scope>
    <source>
        <strain evidence="3">CBS 342.82</strain>
    </source>
</reference>
<evidence type="ECO:0000313" key="3">
    <source>
        <dbReference type="RefSeq" id="XP_033461739.1"/>
    </source>
</evidence>
<feature type="region of interest" description="Disordered" evidence="1">
    <location>
        <begin position="220"/>
        <end position="276"/>
    </location>
</feature>
<evidence type="ECO:0000313" key="2">
    <source>
        <dbReference type="Proteomes" id="UP000504637"/>
    </source>
</evidence>